<reference evidence="2" key="1">
    <citation type="submission" date="2021-06" db="EMBL/GenBank/DDBJ databases">
        <authorList>
            <person name="Kallberg Y."/>
            <person name="Tangrot J."/>
            <person name="Rosling A."/>
        </authorList>
    </citation>
    <scope>NUCLEOTIDE SEQUENCE</scope>
    <source>
        <strain evidence="2">AZ414A</strain>
    </source>
</reference>
<feature type="signal peptide" evidence="1">
    <location>
        <begin position="1"/>
        <end position="25"/>
    </location>
</feature>
<proteinExistence type="predicted"/>
<name>A0A9N9C105_9GLOM</name>
<sequence length="331" mass="36932">MKSQSIYSSLLLCILTFSHFLTIAAERCVDFPDPLNLSKQVIVDCPPTANKDVYVKRQTTNFFEVTHNCSATAALCNNIKEAFNDAGKEISKVLKLKQIIKVNATFTDLFDPTLLGAAGSARYLPLTSDDKIIRLYPQPLVKQFSLSVHPEYDDYDIIAFFNTGVDWWFKTDNETIGSDQHDFYLIILHKLIHGLGFISSWSNLLETVVDQDITGLTPIPDFGVSTSIDYTSQLNESVSVETSFDTNLEFITQVKSSSQWEIAESAFISATTNDSSGINHVSEKHYDLTPNFLMTWSQASGETLEYAIQRGGNYSSPIGPRILSILESIGY</sequence>
<keyword evidence="3" id="KW-1185">Reference proteome</keyword>
<comment type="caution">
    <text evidence="2">The sequence shown here is derived from an EMBL/GenBank/DDBJ whole genome shotgun (WGS) entry which is preliminary data.</text>
</comment>
<organism evidence="2 3">
    <name type="scientific">Diversispora eburnea</name>
    <dbReference type="NCBI Taxonomy" id="1213867"/>
    <lineage>
        <taxon>Eukaryota</taxon>
        <taxon>Fungi</taxon>
        <taxon>Fungi incertae sedis</taxon>
        <taxon>Mucoromycota</taxon>
        <taxon>Glomeromycotina</taxon>
        <taxon>Glomeromycetes</taxon>
        <taxon>Diversisporales</taxon>
        <taxon>Diversisporaceae</taxon>
        <taxon>Diversispora</taxon>
    </lineage>
</organism>
<evidence type="ECO:0000313" key="3">
    <source>
        <dbReference type="Proteomes" id="UP000789706"/>
    </source>
</evidence>
<dbReference type="AlphaFoldDB" id="A0A9N9C105"/>
<gene>
    <name evidence="2" type="ORF">DEBURN_LOCUS8655</name>
</gene>
<protein>
    <submittedName>
        <fullName evidence="2">1206_t:CDS:1</fullName>
    </submittedName>
</protein>
<dbReference type="Proteomes" id="UP000789706">
    <property type="component" value="Unassembled WGS sequence"/>
</dbReference>
<keyword evidence="1" id="KW-0732">Signal</keyword>
<evidence type="ECO:0000256" key="1">
    <source>
        <dbReference type="SAM" id="SignalP"/>
    </source>
</evidence>
<dbReference type="EMBL" id="CAJVPK010001345">
    <property type="protein sequence ID" value="CAG8582789.1"/>
    <property type="molecule type" value="Genomic_DNA"/>
</dbReference>
<accession>A0A9N9C105</accession>
<evidence type="ECO:0000313" key="2">
    <source>
        <dbReference type="EMBL" id="CAG8582789.1"/>
    </source>
</evidence>
<dbReference type="OrthoDB" id="5759710at2759"/>
<feature type="chain" id="PRO_5040195618" evidence="1">
    <location>
        <begin position="26"/>
        <end position="331"/>
    </location>
</feature>